<dbReference type="InterPro" id="IPR036390">
    <property type="entry name" value="WH_DNA-bd_sf"/>
</dbReference>
<gene>
    <name evidence="1" type="ORF">DENOEST_2372</name>
</gene>
<evidence type="ECO:0000313" key="2">
    <source>
        <dbReference type="Proteomes" id="UP000515733"/>
    </source>
</evidence>
<dbReference type="Pfam" id="PF25212">
    <property type="entry name" value="HVO_A0114"/>
    <property type="match status" value="1"/>
</dbReference>
<dbReference type="Proteomes" id="UP000515733">
    <property type="component" value="Chromosome"/>
</dbReference>
<name>A0A6S6XYT2_9PROT</name>
<sequence>MSERILNLKVGEPLESTLARAAETMSALERGETATPYFGVGFSSVGQLFSIFTPKRWDLLAALRAGGPMTIAELARRIQRDYKNVHGDVEKLLEWQAIEKDEQGRIVAPYSEIVVDVRLPEGRAA</sequence>
<dbReference type="OrthoDB" id="9809537at2"/>
<keyword evidence="2" id="KW-1185">Reference proteome</keyword>
<reference evidence="1 2" key="1">
    <citation type="submission" date="2020-03" db="EMBL/GenBank/DDBJ databases">
        <authorList>
            <consortium name="Genoscope - CEA"/>
            <person name="William W."/>
        </authorList>
    </citation>
    <scope>NUCLEOTIDE SEQUENCE [LARGE SCALE GENOMIC DNA]</scope>
    <source>
        <strain evidence="2">DSM 16959</strain>
    </source>
</reference>
<dbReference type="RefSeq" id="WP_145771379.1">
    <property type="nucleotide sequence ID" value="NZ_LR778301.1"/>
</dbReference>
<dbReference type="AlphaFoldDB" id="A0A6S6XYT2"/>
<proteinExistence type="predicted"/>
<dbReference type="SUPFAM" id="SSF46785">
    <property type="entry name" value="Winged helix' DNA-binding domain"/>
    <property type="match status" value="1"/>
</dbReference>
<dbReference type="KEGG" id="doe:DENOEST_2372"/>
<evidence type="ECO:0000313" key="1">
    <source>
        <dbReference type="EMBL" id="CAB1369537.1"/>
    </source>
</evidence>
<protein>
    <submittedName>
        <fullName evidence="1">Predicted transcriptional regulator</fullName>
    </submittedName>
</protein>
<accession>A0A6S6XYT2</accession>
<organism evidence="1 2">
    <name type="scientific">Denitratisoma oestradiolicum</name>
    <dbReference type="NCBI Taxonomy" id="311182"/>
    <lineage>
        <taxon>Bacteria</taxon>
        <taxon>Pseudomonadati</taxon>
        <taxon>Pseudomonadota</taxon>
        <taxon>Betaproteobacteria</taxon>
        <taxon>Nitrosomonadales</taxon>
        <taxon>Sterolibacteriaceae</taxon>
        <taxon>Denitratisoma</taxon>
    </lineage>
</organism>
<dbReference type="EMBL" id="LR778301">
    <property type="protein sequence ID" value="CAB1369537.1"/>
    <property type="molecule type" value="Genomic_DNA"/>
</dbReference>